<dbReference type="SUPFAM" id="SSF52821">
    <property type="entry name" value="Rhodanese/Cell cycle control phosphatase"/>
    <property type="match status" value="1"/>
</dbReference>
<dbReference type="InterPro" id="IPR001763">
    <property type="entry name" value="Rhodanese-like_dom"/>
</dbReference>
<dbReference type="PROSITE" id="PS50206">
    <property type="entry name" value="RHODANESE_3"/>
    <property type="match status" value="1"/>
</dbReference>
<reference evidence="3" key="1">
    <citation type="submission" date="2016-11" db="EMBL/GenBank/DDBJ databases">
        <authorList>
            <person name="Guldener U."/>
        </authorList>
    </citation>
    <scope>NUCLEOTIDE SEQUENCE [LARGE SCALE GENOMIC DNA]</scope>
</reference>
<protein>
    <submittedName>
        <fullName evidence="2">Related to Thiosulfate sulfurtransferase RDL1, mitochondrial</fullName>
    </submittedName>
</protein>
<dbReference type="Gene3D" id="3.40.250.10">
    <property type="entry name" value="Rhodanese-like domain"/>
    <property type="match status" value="1"/>
</dbReference>
<dbReference type="SMART" id="SM00450">
    <property type="entry name" value="RHOD"/>
    <property type="match status" value="1"/>
</dbReference>
<dbReference type="InterPro" id="IPR036873">
    <property type="entry name" value="Rhodanese-like_dom_sf"/>
</dbReference>
<dbReference type="PANTHER" id="PTHR44086:SF10">
    <property type="entry name" value="THIOSULFATE SULFURTRANSFERASE_RHODANESE-LIKE DOMAIN-CONTAINING PROTEIN 3"/>
    <property type="match status" value="1"/>
</dbReference>
<keyword evidence="2" id="KW-0808">Transferase</keyword>
<accession>A0A1L0FN85</accession>
<dbReference type="PANTHER" id="PTHR44086">
    <property type="entry name" value="THIOSULFATE SULFURTRANSFERASE RDL2, MITOCHONDRIAL-RELATED"/>
    <property type="match status" value="1"/>
</dbReference>
<dbReference type="OrthoDB" id="566238at2759"/>
<keyword evidence="3" id="KW-1185">Reference proteome</keyword>
<dbReference type="GO" id="GO:0005739">
    <property type="term" value="C:mitochondrion"/>
    <property type="evidence" value="ECO:0007669"/>
    <property type="project" value="TreeGrafter"/>
</dbReference>
<dbReference type="AlphaFoldDB" id="A0A1L0FN85"/>
<organism evidence="2 3">
    <name type="scientific">Hanseniaspora guilliermondii</name>
    <dbReference type="NCBI Taxonomy" id="56406"/>
    <lineage>
        <taxon>Eukaryota</taxon>
        <taxon>Fungi</taxon>
        <taxon>Dikarya</taxon>
        <taxon>Ascomycota</taxon>
        <taxon>Saccharomycotina</taxon>
        <taxon>Saccharomycetes</taxon>
        <taxon>Saccharomycodales</taxon>
        <taxon>Saccharomycodaceae</taxon>
        <taxon>Hanseniaspora</taxon>
    </lineage>
</organism>
<evidence type="ECO:0000313" key="3">
    <source>
        <dbReference type="Proteomes" id="UP000183365"/>
    </source>
</evidence>
<proteinExistence type="predicted"/>
<evidence type="ECO:0000313" key="2">
    <source>
        <dbReference type="EMBL" id="SGZ41030.1"/>
    </source>
</evidence>
<dbReference type="Proteomes" id="UP000183365">
    <property type="component" value="Unassembled WGS sequence"/>
</dbReference>
<feature type="domain" description="Rhodanese" evidence="1">
    <location>
        <begin position="25"/>
        <end position="128"/>
    </location>
</feature>
<dbReference type="VEuPathDB" id="FungiDB:HGUI_03230"/>
<evidence type="ECO:0000259" key="1">
    <source>
        <dbReference type="PROSITE" id="PS50206"/>
    </source>
</evidence>
<dbReference type="EMBL" id="FQNF01000075">
    <property type="protein sequence ID" value="SGZ41030.1"/>
    <property type="molecule type" value="Genomic_DNA"/>
</dbReference>
<dbReference type="Pfam" id="PF00581">
    <property type="entry name" value="Rhodanese"/>
    <property type="match status" value="1"/>
</dbReference>
<dbReference type="GO" id="GO:0004792">
    <property type="term" value="F:thiosulfate-cyanide sulfurtransferase activity"/>
    <property type="evidence" value="ECO:0007669"/>
    <property type="project" value="TreeGrafter"/>
</dbReference>
<name>A0A1L0FN85_9ASCO</name>
<gene>
    <name evidence="2" type="ORF">HGUI_03230</name>
</gene>
<sequence length="129" mass="14116">MGNTPSSLKLYDFNSVNAIISSPEYPNNITLVDVREPSELQQNGKIPGAINIPYKSQPTAFKYDQDTWNENFAGVPKPVLDQELVFYCAAGVRAKAAADIASEAGYEKLGVYTGSFSDWMNNKGKTESV</sequence>